<evidence type="ECO:0000256" key="9">
    <source>
        <dbReference type="ARBA" id="ARBA00042895"/>
    </source>
</evidence>
<dbReference type="Proteomes" id="UP000663870">
    <property type="component" value="Unassembled WGS sequence"/>
</dbReference>
<accession>A0A815FYK4</accession>
<evidence type="ECO:0000256" key="7">
    <source>
        <dbReference type="ARBA" id="ARBA00023180"/>
    </source>
</evidence>
<gene>
    <name evidence="17" type="ORF">JXQ802_LOCUS47333</name>
    <name evidence="16" type="ORF">PYM288_LOCUS31436</name>
</gene>
<dbReference type="SUPFAM" id="SSF51011">
    <property type="entry name" value="Glycosyl hydrolase domain"/>
    <property type="match status" value="1"/>
</dbReference>
<evidence type="ECO:0000259" key="15">
    <source>
        <dbReference type="Pfam" id="PF21365"/>
    </source>
</evidence>
<evidence type="ECO:0000256" key="10">
    <source>
        <dbReference type="RuleBase" id="RU361185"/>
    </source>
</evidence>
<dbReference type="InterPro" id="IPR013780">
    <property type="entry name" value="Glyco_hydro_b"/>
</dbReference>
<evidence type="ECO:0000313" key="18">
    <source>
        <dbReference type="Proteomes" id="UP000663854"/>
    </source>
</evidence>
<dbReference type="InterPro" id="IPR011013">
    <property type="entry name" value="Gal_mutarotase_sf_dom"/>
</dbReference>
<evidence type="ECO:0000256" key="11">
    <source>
        <dbReference type="SAM" id="SignalP"/>
    </source>
</evidence>
<evidence type="ECO:0000256" key="2">
    <source>
        <dbReference type="ARBA" id="ARBA00004833"/>
    </source>
</evidence>
<evidence type="ECO:0000313" key="19">
    <source>
        <dbReference type="Proteomes" id="UP000663870"/>
    </source>
</evidence>
<dbReference type="InterPro" id="IPR033403">
    <property type="entry name" value="DUF5110"/>
</dbReference>
<dbReference type="Pfam" id="PF21365">
    <property type="entry name" value="Glyco_hydro_31_3rd"/>
    <property type="match status" value="1"/>
</dbReference>
<dbReference type="Proteomes" id="UP000663854">
    <property type="component" value="Unassembled WGS sequence"/>
</dbReference>
<feature type="chain" id="PRO_5036227580" description="Glucosidase II subunit alpha" evidence="11">
    <location>
        <begin position="22"/>
        <end position="925"/>
    </location>
</feature>
<evidence type="ECO:0000256" key="8">
    <source>
        <dbReference type="ARBA" id="ARBA00023295"/>
    </source>
</evidence>
<dbReference type="Pfam" id="PF13802">
    <property type="entry name" value="Gal_mutarotas_2"/>
    <property type="match status" value="1"/>
</dbReference>
<proteinExistence type="inferred from homology"/>
<evidence type="ECO:0000259" key="13">
    <source>
        <dbReference type="Pfam" id="PF13802"/>
    </source>
</evidence>
<dbReference type="GO" id="GO:0090599">
    <property type="term" value="F:alpha-glucosidase activity"/>
    <property type="evidence" value="ECO:0007669"/>
    <property type="project" value="TreeGrafter"/>
</dbReference>
<dbReference type="GO" id="GO:0006491">
    <property type="term" value="P:N-glycan processing"/>
    <property type="evidence" value="ECO:0007669"/>
    <property type="project" value="TreeGrafter"/>
</dbReference>
<dbReference type="InterPro" id="IPR025887">
    <property type="entry name" value="Glyco_hydro_31_N_dom"/>
</dbReference>
<dbReference type="EMBL" id="CAJNOH010003311">
    <property type="protein sequence ID" value="CAF1331572.1"/>
    <property type="molecule type" value="Genomic_DNA"/>
</dbReference>
<feature type="domain" description="DUF5110" evidence="14">
    <location>
        <begin position="808"/>
        <end position="866"/>
    </location>
</feature>
<keyword evidence="6" id="KW-0256">Endoplasmic reticulum</keyword>
<evidence type="ECO:0000256" key="5">
    <source>
        <dbReference type="ARBA" id="ARBA00022801"/>
    </source>
</evidence>
<comment type="similarity">
    <text evidence="3 10">Belongs to the glycosyl hydrolase 31 family.</text>
</comment>
<evidence type="ECO:0000313" key="16">
    <source>
        <dbReference type="EMBL" id="CAF1331572.1"/>
    </source>
</evidence>
<dbReference type="FunFam" id="3.20.20.80:FF:000039">
    <property type="entry name" value="Glucosidase, alpha neutral C"/>
    <property type="match status" value="1"/>
</dbReference>
<dbReference type="InterPro" id="IPR000322">
    <property type="entry name" value="Glyco_hydro_31_TIM"/>
</dbReference>
<evidence type="ECO:0000259" key="14">
    <source>
        <dbReference type="Pfam" id="PF17137"/>
    </source>
</evidence>
<dbReference type="Pfam" id="PF01055">
    <property type="entry name" value="Glyco_hydro_31_2nd"/>
    <property type="match status" value="1"/>
</dbReference>
<dbReference type="Pfam" id="PF17137">
    <property type="entry name" value="DUF5110"/>
    <property type="match status" value="1"/>
</dbReference>
<feature type="domain" description="Glycoside hydrolase family 31 TIM barrel" evidence="12">
    <location>
        <begin position="367"/>
        <end position="695"/>
    </location>
</feature>
<keyword evidence="5 10" id="KW-0378">Hydrolase</keyword>
<evidence type="ECO:0000256" key="3">
    <source>
        <dbReference type="ARBA" id="ARBA00007806"/>
    </source>
</evidence>
<feature type="signal peptide" evidence="11">
    <location>
        <begin position="1"/>
        <end position="21"/>
    </location>
</feature>
<dbReference type="GO" id="GO:0005783">
    <property type="term" value="C:endoplasmic reticulum"/>
    <property type="evidence" value="ECO:0007669"/>
    <property type="project" value="UniProtKB-SubCell"/>
</dbReference>
<comment type="subcellular location">
    <subcellularLocation>
        <location evidence="1">Endoplasmic reticulum</location>
    </subcellularLocation>
</comment>
<dbReference type="Gene3D" id="2.60.40.1760">
    <property type="entry name" value="glycosyl hydrolase (family 31)"/>
    <property type="match status" value="1"/>
</dbReference>
<dbReference type="PANTHER" id="PTHR22762">
    <property type="entry name" value="ALPHA-GLUCOSIDASE"/>
    <property type="match status" value="1"/>
</dbReference>
<evidence type="ECO:0000313" key="17">
    <source>
        <dbReference type="EMBL" id="CAF1591932.1"/>
    </source>
</evidence>
<dbReference type="GO" id="GO:0005975">
    <property type="term" value="P:carbohydrate metabolic process"/>
    <property type="evidence" value="ECO:0007669"/>
    <property type="project" value="InterPro"/>
</dbReference>
<keyword evidence="7" id="KW-0325">Glycoprotein</keyword>
<dbReference type="InterPro" id="IPR048395">
    <property type="entry name" value="Glyco_hydro_31_C"/>
</dbReference>
<dbReference type="CDD" id="cd14752">
    <property type="entry name" value="GH31_N"/>
    <property type="match status" value="1"/>
</dbReference>
<evidence type="ECO:0000259" key="12">
    <source>
        <dbReference type="Pfam" id="PF01055"/>
    </source>
</evidence>
<keyword evidence="19" id="KW-1185">Reference proteome</keyword>
<evidence type="ECO:0000256" key="4">
    <source>
        <dbReference type="ARBA" id="ARBA00022729"/>
    </source>
</evidence>
<dbReference type="FunFam" id="3.20.20.80:FF:000046">
    <property type="entry name" value="Glucosidase alpha, neutral C"/>
    <property type="match status" value="1"/>
</dbReference>
<protein>
    <recommendedName>
        <fullName evidence="9">Glucosidase II subunit alpha</fullName>
    </recommendedName>
</protein>
<sequence length="925" mass="107788">MIKFLYLISFILILNIPSIENVDRQNFKTCDQSSFCRRQRKYKPDTTPYEVDLNSMKTIDKGHLQFILLNTLKSNIKFQLDLYTLEHNSLRVKINEINPLRKRYEVEYVLVGEPKLVDVTFKKTDNNQVEGRFGETAKFLLNAKPFRLDLFTNDIFVISVNSKNMFNFEHYRKKSGSDGAETENNTEDNEDGMWEETFKSHHDSKPYGPSSIGVDINFLNFENVYGIPEHADAFSLRSTHDTDPYRLYNLDIFEYDIKNPMALYGAVPYMLAHNEHATVGFFWLNAAEGWIDVLNDKLNTKNNWFSRQNIFSTITNFFGTKSNNDNNEVPEVTTHWMFETGIFDGFFFMGPTPNDIFKQYKAITGSTPLPPLWAIAYHQCRWNYNDEDDVRSVNNGFEQHQIPLDVIWLDIEHTNGKRYFTWDTSKFSDPEKLQDDLAIYGRKMVTITDPHIKKDDGYHIYAEAKSHGYFVKTKDGADYEGWCWPGSSMWLDYFNPDIYKWYSQRYTYDNYKGSTPNLFIWNDMNEPSVFNGPEVTFPKDIVHYGDWENRDVHNLYGMLQHMASFKGLVERSNGHIRPFILTRSFFAGSQRTAAVWTGDNAAHWSHLKIAVPMLLSLSVTGIGFIGADVGGFFNNPDPQLLVRWYQAAAFQPFYREHAHIDTARREPWLFGDDNTRLIRQAIEQRYTYLPYWYTLFYKQEKQGIPPMLPLWVNFPHDKNTFKTEDLFMVGNGLLVYPVTEADTNQVAIYFPGENTVWYDIRTFTQHNGLQTALINVDMESIPVYQRGGVIIPQRLRKRRASMLAIHDPITLVVALDRNHEAEGELYMDDGQSYDYRQKQQFIHRRFTFKNNELQSISLDSTGKFETDAWIERVVILGYPKNPNRIIINSGDKQAIPLHSYQEATQTLVIRRPGPSVTANWTLTLS</sequence>
<comment type="pathway">
    <text evidence="2">Glycan metabolism; N-glycan metabolism.</text>
</comment>
<dbReference type="AlphaFoldDB" id="A0A815FYK4"/>
<evidence type="ECO:0000256" key="1">
    <source>
        <dbReference type="ARBA" id="ARBA00004240"/>
    </source>
</evidence>
<dbReference type="PANTHER" id="PTHR22762:SF54">
    <property type="entry name" value="BCDNA.GH04962"/>
    <property type="match status" value="1"/>
</dbReference>
<dbReference type="Gene3D" id="2.60.40.1180">
    <property type="entry name" value="Golgi alpha-mannosidase II"/>
    <property type="match status" value="2"/>
</dbReference>
<dbReference type="SUPFAM" id="SSF51445">
    <property type="entry name" value="(Trans)glycosidases"/>
    <property type="match status" value="1"/>
</dbReference>
<dbReference type="InterPro" id="IPR030458">
    <property type="entry name" value="Glyco_hydro_31_AS"/>
</dbReference>
<dbReference type="InterPro" id="IPR017853">
    <property type="entry name" value="GH"/>
</dbReference>
<name>A0A815FYK4_9BILA</name>
<dbReference type="Gene3D" id="3.20.20.80">
    <property type="entry name" value="Glycosidases"/>
    <property type="match status" value="2"/>
</dbReference>
<dbReference type="FunFam" id="2.60.40.1180:FF:000023">
    <property type="entry name" value="neutral alpha-glucosidase AB isoform X2"/>
    <property type="match status" value="1"/>
</dbReference>
<evidence type="ECO:0000256" key="6">
    <source>
        <dbReference type="ARBA" id="ARBA00022824"/>
    </source>
</evidence>
<dbReference type="GO" id="GO:0030246">
    <property type="term" value="F:carbohydrate binding"/>
    <property type="evidence" value="ECO:0007669"/>
    <property type="project" value="InterPro"/>
</dbReference>
<dbReference type="EMBL" id="CAJNOL010004634">
    <property type="protein sequence ID" value="CAF1591932.1"/>
    <property type="molecule type" value="Genomic_DNA"/>
</dbReference>
<keyword evidence="8 10" id="KW-0326">Glycosidase</keyword>
<dbReference type="PROSITE" id="PS00129">
    <property type="entry name" value="GLYCOSYL_HYDROL_F31_1"/>
    <property type="match status" value="1"/>
</dbReference>
<dbReference type="CDD" id="cd06603">
    <property type="entry name" value="GH31_GANC_GANAB_alpha"/>
    <property type="match status" value="1"/>
</dbReference>
<organism evidence="16 18">
    <name type="scientific">Rotaria sordida</name>
    <dbReference type="NCBI Taxonomy" id="392033"/>
    <lineage>
        <taxon>Eukaryota</taxon>
        <taxon>Metazoa</taxon>
        <taxon>Spiralia</taxon>
        <taxon>Gnathifera</taxon>
        <taxon>Rotifera</taxon>
        <taxon>Eurotatoria</taxon>
        <taxon>Bdelloidea</taxon>
        <taxon>Philodinida</taxon>
        <taxon>Philodinidae</taxon>
        <taxon>Rotaria</taxon>
    </lineage>
</organism>
<feature type="domain" description="Glycosyl hydrolase family 31 C-terminal" evidence="15">
    <location>
        <begin position="703"/>
        <end position="791"/>
    </location>
</feature>
<keyword evidence="4 11" id="KW-0732">Signal</keyword>
<comment type="caution">
    <text evidence="16">The sequence shown here is derived from an EMBL/GenBank/DDBJ whole genome shotgun (WGS) entry which is preliminary data.</text>
</comment>
<feature type="domain" description="Glycoside hydrolase family 31 N-terminal" evidence="13">
    <location>
        <begin position="80"/>
        <end position="292"/>
    </location>
</feature>
<dbReference type="SUPFAM" id="SSF74650">
    <property type="entry name" value="Galactose mutarotase-like"/>
    <property type="match status" value="1"/>
</dbReference>
<reference evidence="16" key="1">
    <citation type="submission" date="2021-02" db="EMBL/GenBank/DDBJ databases">
        <authorList>
            <person name="Nowell W R."/>
        </authorList>
    </citation>
    <scope>NUCLEOTIDE SEQUENCE</scope>
</reference>